<feature type="chain" id="PRO_5002535648" evidence="1">
    <location>
        <begin position="30"/>
        <end position="130"/>
    </location>
</feature>
<keyword evidence="1" id="KW-0732">Signal</keyword>
<accession>A0A0G0YZ76</accession>
<proteinExistence type="predicted"/>
<comment type="caution">
    <text evidence="2">The sequence shown here is derived from an EMBL/GenBank/DDBJ whole genome shotgun (WGS) entry which is preliminary data.</text>
</comment>
<name>A0A0G0YZ76_9BACT</name>
<gene>
    <name evidence="2" type="ORF">UV05_C0051G0006</name>
</gene>
<evidence type="ECO:0000256" key="1">
    <source>
        <dbReference type="SAM" id="SignalP"/>
    </source>
</evidence>
<feature type="signal peptide" evidence="1">
    <location>
        <begin position="1"/>
        <end position="29"/>
    </location>
</feature>
<sequence>MNTKKILLSTSALALAGVIGFGAINLALADQGDSAQIGLNCTAERHEAMEKAFESNDYNAWKDLMQGRGRVSQIITQDNFAKFAEIHKLVEQGKYAEADAIRQELGLGMGQGQKSGMGFGQGMGHGRMAR</sequence>
<reference evidence="2 3" key="1">
    <citation type="journal article" date="2015" name="Nature">
        <title>rRNA introns, odd ribosomes, and small enigmatic genomes across a large radiation of phyla.</title>
        <authorList>
            <person name="Brown C.T."/>
            <person name="Hug L.A."/>
            <person name="Thomas B.C."/>
            <person name="Sharon I."/>
            <person name="Castelle C.J."/>
            <person name="Singh A."/>
            <person name="Wilkins M.J."/>
            <person name="Williams K.H."/>
            <person name="Banfield J.F."/>
        </authorList>
    </citation>
    <scope>NUCLEOTIDE SEQUENCE [LARGE SCALE GENOMIC DNA]</scope>
</reference>
<evidence type="ECO:0000313" key="2">
    <source>
        <dbReference type="EMBL" id="KKS41829.1"/>
    </source>
</evidence>
<evidence type="ECO:0000313" key="3">
    <source>
        <dbReference type="Proteomes" id="UP000034875"/>
    </source>
</evidence>
<protein>
    <submittedName>
        <fullName evidence="2">Uncharacterized protein</fullName>
    </submittedName>
</protein>
<dbReference type="Proteomes" id="UP000034875">
    <property type="component" value="Unassembled WGS sequence"/>
</dbReference>
<organism evidence="2 3">
    <name type="scientific">candidate division CPR1 bacterium GW2011_GWA2_42_17</name>
    <dbReference type="NCBI Taxonomy" id="1618341"/>
    <lineage>
        <taxon>Bacteria</taxon>
        <taxon>candidate division CPR1</taxon>
    </lineage>
</organism>
<dbReference type="AlphaFoldDB" id="A0A0G0YZ76"/>
<dbReference type="EMBL" id="LCCZ01000051">
    <property type="protein sequence ID" value="KKS41829.1"/>
    <property type="molecule type" value="Genomic_DNA"/>
</dbReference>